<dbReference type="OrthoDB" id="2489132at2"/>
<keyword evidence="4" id="KW-0145">Chemotaxis</keyword>
<sequence length="623" mass="68351">MKFSYKIVITSSLLLLITVGLLSLYQIRMVKDEVTTLVTSSVNELMNGVRNTISAEMHTKKQMAQTITEIIALDYRNEDEVTEIVRGKTINESFLNSGIGYESDGVILFSEPSWIPPNSYDPRKRPWYQQAKAAGTLILTKPYVDATTKDMIISIGVPVIHKGQFVGSMYYDMALSGLAKLANSVNLFDAGYLFITTNDGILIAHPDKEKNGHNISEYLPIKQLQEGNQEIEIEGKTYLLNFVLIPDEQWYIGAMIDKSIAFQAIDKLRNNSMIYLVLGLVISLLVLNYLIKFLMRPLGSLNNAIKGVASGNGDLTQRLDVNTDPEFAELAIGFNQFTESLQKQITQSKTISREINDGITVTLENARHSADAMHSQMHELEQLATAMNEMATSASEVANNAQQAASAARDADDASMQGENAVTETTESIDALAARIDQAVTEVQGLESATANIETILKVINDIADQTNLLALNAAIEAARAGESGRGFAVVADEVRTLAQRTQQSTTEIRSMIEQLQSGASAVSLAMNESRDTTVIAVDKAKAANLVLQTIRQAIQHISDMTVQIASAAEEQSSVAEEINNNTFKIKDISTQVAETANQSNQETQQQAEKVRQQDELLNKFIV</sequence>
<evidence type="ECO:0000256" key="9">
    <source>
        <dbReference type="ARBA" id="ARBA00023224"/>
    </source>
</evidence>
<evidence type="ECO:0000256" key="12">
    <source>
        <dbReference type="SAM" id="Phobius"/>
    </source>
</evidence>
<gene>
    <name evidence="15" type="ORF">YC6258_04775</name>
</gene>
<dbReference type="Gene3D" id="1.10.287.950">
    <property type="entry name" value="Methyl-accepting chemotaxis protein"/>
    <property type="match status" value="1"/>
</dbReference>
<dbReference type="HOGENOM" id="CLU_000445_107_19_6"/>
<dbReference type="STRING" id="1445510.YC6258_04775"/>
<dbReference type="GO" id="GO:0007165">
    <property type="term" value="P:signal transduction"/>
    <property type="evidence" value="ECO:0007669"/>
    <property type="project" value="UniProtKB-KW"/>
</dbReference>
<dbReference type="KEGG" id="gsn:YC6258_04775"/>
<dbReference type="AlphaFoldDB" id="A0A0C5VQG1"/>
<evidence type="ECO:0000256" key="6">
    <source>
        <dbReference type="ARBA" id="ARBA00022692"/>
    </source>
</evidence>
<keyword evidence="3" id="KW-0488">Methylation</keyword>
<dbReference type="RefSeq" id="WP_044618727.1">
    <property type="nucleotide sequence ID" value="NZ_CP007142.1"/>
</dbReference>
<evidence type="ECO:0000256" key="4">
    <source>
        <dbReference type="ARBA" id="ARBA00022500"/>
    </source>
</evidence>
<comment type="similarity">
    <text evidence="10">Belongs to the methyl-accepting chemotaxis (MCP) protein family.</text>
</comment>
<evidence type="ECO:0000259" key="13">
    <source>
        <dbReference type="PROSITE" id="PS50111"/>
    </source>
</evidence>
<keyword evidence="16" id="KW-1185">Reference proteome</keyword>
<dbReference type="GO" id="GO:0005886">
    <property type="term" value="C:plasma membrane"/>
    <property type="evidence" value="ECO:0007669"/>
    <property type="project" value="UniProtKB-SubCell"/>
</dbReference>
<dbReference type="PROSITE" id="PS50111">
    <property type="entry name" value="CHEMOTAXIS_TRANSDUC_2"/>
    <property type="match status" value="1"/>
</dbReference>
<evidence type="ECO:0000256" key="8">
    <source>
        <dbReference type="ARBA" id="ARBA00023136"/>
    </source>
</evidence>
<dbReference type="PATRIC" id="fig|1445510.3.peg.4739"/>
<evidence type="ECO:0000259" key="14">
    <source>
        <dbReference type="PROSITE" id="PS50885"/>
    </source>
</evidence>
<keyword evidence="9 11" id="KW-0807">Transducer</keyword>
<dbReference type="GO" id="GO:0043200">
    <property type="term" value="P:response to amino acid"/>
    <property type="evidence" value="ECO:0007669"/>
    <property type="project" value="UniProtKB-ARBA"/>
</dbReference>
<dbReference type="SMART" id="SM00283">
    <property type="entry name" value="MA"/>
    <property type="match status" value="1"/>
</dbReference>
<dbReference type="CDD" id="cd12913">
    <property type="entry name" value="PDC1_MCP_like"/>
    <property type="match status" value="1"/>
</dbReference>
<evidence type="ECO:0000256" key="2">
    <source>
        <dbReference type="ARBA" id="ARBA00022475"/>
    </source>
</evidence>
<dbReference type="InterPro" id="IPR033479">
    <property type="entry name" value="dCache_1"/>
</dbReference>
<dbReference type="CDD" id="cd12912">
    <property type="entry name" value="PDC2_MCP_like"/>
    <property type="match status" value="1"/>
</dbReference>
<evidence type="ECO:0000256" key="7">
    <source>
        <dbReference type="ARBA" id="ARBA00022989"/>
    </source>
</evidence>
<dbReference type="PROSITE" id="PS50885">
    <property type="entry name" value="HAMP"/>
    <property type="match status" value="1"/>
</dbReference>
<feature type="domain" description="Methyl-accepting transducer" evidence="13">
    <location>
        <begin position="351"/>
        <end position="587"/>
    </location>
</feature>
<dbReference type="FunFam" id="1.10.287.950:FF:000001">
    <property type="entry name" value="Methyl-accepting chemotaxis sensory transducer"/>
    <property type="match status" value="1"/>
</dbReference>
<dbReference type="GO" id="GO:0006935">
    <property type="term" value="P:chemotaxis"/>
    <property type="evidence" value="ECO:0007669"/>
    <property type="project" value="UniProtKB-KW"/>
</dbReference>
<dbReference type="InterPro" id="IPR004089">
    <property type="entry name" value="MCPsignal_dom"/>
</dbReference>
<evidence type="ECO:0000256" key="5">
    <source>
        <dbReference type="ARBA" id="ARBA00022519"/>
    </source>
</evidence>
<keyword evidence="8 12" id="KW-0472">Membrane</keyword>
<dbReference type="FunFam" id="3.30.450.20:FF:000048">
    <property type="entry name" value="Methyl-accepting chemotaxis protein"/>
    <property type="match status" value="1"/>
</dbReference>
<keyword evidence="6 12" id="KW-0812">Transmembrane</keyword>
<evidence type="ECO:0000256" key="3">
    <source>
        <dbReference type="ARBA" id="ARBA00022481"/>
    </source>
</evidence>
<dbReference type="SUPFAM" id="SSF58104">
    <property type="entry name" value="Methyl-accepting chemotaxis protein (MCP) signaling domain"/>
    <property type="match status" value="1"/>
</dbReference>
<dbReference type="Pfam" id="PF02743">
    <property type="entry name" value="dCache_1"/>
    <property type="match status" value="1"/>
</dbReference>
<dbReference type="CDD" id="cd06225">
    <property type="entry name" value="HAMP"/>
    <property type="match status" value="1"/>
</dbReference>
<organism evidence="15 16">
    <name type="scientific">Gynuella sunshinyii YC6258</name>
    <dbReference type="NCBI Taxonomy" id="1445510"/>
    <lineage>
        <taxon>Bacteria</taxon>
        <taxon>Pseudomonadati</taxon>
        <taxon>Pseudomonadota</taxon>
        <taxon>Gammaproteobacteria</taxon>
        <taxon>Oceanospirillales</taxon>
        <taxon>Saccharospirillaceae</taxon>
        <taxon>Gynuella</taxon>
    </lineage>
</organism>
<reference evidence="15 16" key="1">
    <citation type="submission" date="2014-01" db="EMBL/GenBank/DDBJ databases">
        <title>Full genme sequencing of cellulolytic bacterium Gynuella sunshinyii YC6258T gen. nov., sp. nov.</title>
        <authorList>
            <person name="Khan H."/>
            <person name="Chung E.J."/>
            <person name="Chung Y.R."/>
        </authorList>
    </citation>
    <scope>NUCLEOTIDE SEQUENCE [LARGE SCALE GENOMIC DNA]</scope>
    <source>
        <strain evidence="15 16">YC6258</strain>
    </source>
</reference>
<comment type="subcellular location">
    <subcellularLocation>
        <location evidence="1">Cell membrane</location>
        <topology evidence="1">Multi-pass membrane protein</topology>
    </subcellularLocation>
</comment>
<feature type="domain" description="HAMP" evidence="14">
    <location>
        <begin position="292"/>
        <end position="346"/>
    </location>
</feature>
<dbReference type="Pfam" id="PF00672">
    <property type="entry name" value="HAMP"/>
    <property type="match status" value="1"/>
</dbReference>
<evidence type="ECO:0000256" key="10">
    <source>
        <dbReference type="ARBA" id="ARBA00029447"/>
    </source>
</evidence>
<keyword evidence="7 12" id="KW-1133">Transmembrane helix</keyword>
<dbReference type="InterPro" id="IPR003660">
    <property type="entry name" value="HAMP_dom"/>
</dbReference>
<evidence type="ECO:0000313" key="15">
    <source>
        <dbReference type="EMBL" id="AJQ96807.1"/>
    </source>
</evidence>
<proteinExistence type="inferred from homology"/>
<dbReference type="InterPro" id="IPR029151">
    <property type="entry name" value="Sensor-like_sf"/>
</dbReference>
<keyword evidence="2" id="KW-1003">Cell membrane</keyword>
<keyword evidence="5" id="KW-0997">Cell inner membrane</keyword>
<dbReference type="Proteomes" id="UP000032266">
    <property type="component" value="Chromosome"/>
</dbReference>
<feature type="transmembrane region" description="Helical" evidence="12">
    <location>
        <begin position="273"/>
        <end position="291"/>
    </location>
</feature>
<evidence type="ECO:0000256" key="1">
    <source>
        <dbReference type="ARBA" id="ARBA00004651"/>
    </source>
</evidence>
<evidence type="ECO:0000256" key="11">
    <source>
        <dbReference type="PROSITE-ProRule" id="PRU00284"/>
    </source>
</evidence>
<dbReference type="PANTHER" id="PTHR32089:SF117">
    <property type="entry name" value="METHYL ACCEPTING SENSORY TRANSDUCER WITH CACHE_1 SMALL MOLECULE BINDING DOMAIN"/>
    <property type="match status" value="1"/>
</dbReference>
<dbReference type="SUPFAM" id="SSF103190">
    <property type="entry name" value="Sensory domain-like"/>
    <property type="match status" value="1"/>
</dbReference>
<dbReference type="CDD" id="cd11386">
    <property type="entry name" value="MCP_signal"/>
    <property type="match status" value="1"/>
</dbReference>
<dbReference type="Pfam" id="PF00015">
    <property type="entry name" value="MCPsignal"/>
    <property type="match status" value="1"/>
</dbReference>
<evidence type="ECO:0000313" key="16">
    <source>
        <dbReference type="Proteomes" id="UP000032266"/>
    </source>
</evidence>
<accession>A0A0C5VQG1</accession>
<dbReference type="EMBL" id="CP007142">
    <property type="protein sequence ID" value="AJQ96807.1"/>
    <property type="molecule type" value="Genomic_DNA"/>
</dbReference>
<dbReference type="Gene3D" id="3.30.450.20">
    <property type="entry name" value="PAS domain"/>
    <property type="match status" value="2"/>
</dbReference>
<dbReference type="PANTHER" id="PTHR32089">
    <property type="entry name" value="METHYL-ACCEPTING CHEMOTAXIS PROTEIN MCPB"/>
    <property type="match status" value="1"/>
</dbReference>
<name>A0A0C5VQG1_9GAMM</name>
<protein>
    <submittedName>
        <fullName evidence="15">Methyl-accepting chemotaxis protein</fullName>
    </submittedName>
</protein>
<dbReference type="GO" id="GO:0016597">
    <property type="term" value="F:amino acid binding"/>
    <property type="evidence" value="ECO:0007669"/>
    <property type="project" value="UniProtKB-ARBA"/>
</dbReference>
<dbReference type="SMART" id="SM00304">
    <property type="entry name" value="HAMP"/>
    <property type="match status" value="2"/>
</dbReference>